<dbReference type="EMBL" id="QKKF02009917">
    <property type="protein sequence ID" value="RZF45110.1"/>
    <property type="molecule type" value="Genomic_DNA"/>
</dbReference>
<dbReference type="Proteomes" id="UP000291343">
    <property type="component" value="Unassembled WGS sequence"/>
</dbReference>
<evidence type="ECO:0000313" key="2">
    <source>
        <dbReference type="EMBL" id="RZF45110.1"/>
    </source>
</evidence>
<organism evidence="2 3">
    <name type="scientific">Laodelphax striatellus</name>
    <name type="common">Small brown planthopper</name>
    <name type="synonym">Delphax striatella</name>
    <dbReference type="NCBI Taxonomy" id="195883"/>
    <lineage>
        <taxon>Eukaryota</taxon>
        <taxon>Metazoa</taxon>
        <taxon>Ecdysozoa</taxon>
        <taxon>Arthropoda</taxon>
        <taxon>Hexapoda</taxon>
        <taxon>Insecta</taxon>
        <taxon>Pterygota</taxon>
        <taxon>Neoptera</taxon>
        <taxon>Paraneoptera</taxon>
        <taxon>Hemiptera</taxon>
        <taxon>Auchenorrhyncha</taxon>
        <taxon>Fulgoroidea</taxon>
        <taxon>Delphacidae</taxon>
        <taxon>Criomorphinae</taxon>
        <taxon>Laodelphax</taxon>
    </lineage>
</organism>
<feature type="region of interest" description="Disordered" evidence="1">
    <location>
        <begin position="1"/>
        <end position="60"/>
    </location>
</feature>
<evidence type="ECO:0000256" key="1">
    <source>
        <dbReference type="SAM" id="MobiDB-lite"/>
    </source>
</evidence>
<proteinExistence type="predicted"/>
<accession>A0A482XHV5</accession>
<gene>
    <name evidence="2" type="ORF">LSTR_LSTR014662</name>
</gene>
<keyword evidence="3" id="KW-1185">Reference proteome</keyword>
<feature type="compositionally biased region" description="Basic and acidic residues" evidence="1">
    <location>
        <begin position="20"/>
        <end position="29"/>
    </location>
</feature>
<dbReference type="AlphaFoldDB" id="A0A482XHV5"/>
<protein>
    <submittedName>
        <fullName evidence="2">Uncharacterized protein</fullName>
    </submittedName>
</protein>
<comment type="caution">
    <text evidence="2">The sequence shown here is derived from an EMBL/GenBank/DDBJ whole genome shotgun (WGS) entry which is preliminary data.</text>
</comment>
<evidence type="ECO:0000313" key="3">
    <source>
        <dbReference type="Proteomes" id="UP000291343"/>
    </source>
</evidence>
<dbReference type="InParanoid" id="A0A482XHV5"/>
<reference evidence="2 3" key="1">
    <citation type="journal article" date="2017" name="Gigascience">
        <title>Genome sequence of the small brown planthopper, Laodelphax striatellus.</title>
        <authorList>
            <person name="Zhu J."/>
            <person name="Jiang F."/>
            <person name="Wang X."/>
            <person name="Yang P."/>
            <person name="Bao Y."/>
            <person name="Zhao W."/>
            <person name="Wang W."/>
            <person name="Lu H."/>
            <person name="Wang Q."/>
            <person name="Cui N."/>
            <person name="Li J."/>
            <person name="Chen X."/>
            <person name="Luo L."/>
            <person name="Yu J."/>
            <person name="Kang L."/>
            <person name="Cui F."/>
        </authorList>
    </citation>
    <scope>NUCLEOTIDE SEQUENCE [LARGE SCALE GENOMIC DNA]</scope>
    <source>
        <strain evidence="2">Lst14</strain>
    </source>
</reference>
<name>A0A482XHV5_LAOST</name>
<sequence length="96" mass="10851">MKKKKMQRAQFGGNAFIREAYGRTEREDNNSSPKTACRPSLKERTDIDIPPAPAPAPVARHSTGSLIFTHSFMRTLLKQDLAGQDFIQYYTISMAF</sequence>